<dbReference type="Pfam" id="PF02956">
    <property type="entry name" value="TT_ORF1"/>
    <property type="match status" value="1"/>
</dbReference>
<feature type="region of interest" description="Disordered" evidence="8">
    <location>
        <begin position="25"/>
        <end position="51"/>
    </location>
</feature>
<dbReference type="InterPro" id="IPR004219">
    <property type="entry name" value="TTvirus_Unk"/>
</dbReference>
<comment type="similarity">
    <text evidence="2 6">Belongs to the anelloviridae capsid protein family.</text>
</comment>
<evidence type="ECO:0000256" key="6">
    <source>
        <dbReference type="RuleBase" id="RU361230"/>
    </source>
</evidence>
<evidence type="ECO:0000256" key="1">
    <source>
        <dbReference type="ARBA" id="ARBA00004328"/>
    </source>
</evidence>
<evidence type="ECO:0000256" key="3">
    <source>
        <dbReference type="ARBA" id="ARBA00022431"/>
    </source>
</evidence>
<evidence type="ECO:0000256" key="5">
    <source>
        <dbReference type="ARBA" id="ARBA00022844"/>
    </source>
</evidence>
<evidence type="ECO:0000256" key="4">
    <source>
        <dbReference type="ARBA" id="ARBA00022561"/>
    </source>
</evidence>
<dbReference type="GO" id="GO:0039615">
    <property type="term" value="C:T=1 icosahedral viral capsid"/>
    <property type="evidence" value="ECO:0007669"/>
    <property type="project" value="UniProtKB-UniRule"/>
</dbReference>
<evidence type="ECO:0000256" key="7">
    <source>
        <dbReference type="SAM" id="Coils"/>
    </source>
</evidence>
<keyword evidence="5 6" id="KW-0946">Virion</keyword>
<sequence>MAPYRRYFRTWKTYRPNYYSRYQRRRNRRFNRRRPQQTFRRRRRRRHRRPKVKKFKKLPYLRLKQYQPRNIRKCKITGPYCLLTCAHGRESNNYSQYQATRAPENYPAGGGFSILKFTLDALFEDLQKFRNYWTTTNENLDLCRFTGWKFKFYRHEYVSYITTYSLCSPMVVHKLSHMQTHPTRLLLTKKKIIVPSLRDAPLKKKLYITKHIKPPKQLVNKWFFQKDFSGTDLLLLHTASCSLNHMFQSTNSKNTTVGLICLNPKLFQNNDFAKATGYQPNDQYNYWGKLNTHGTRSEFTLLKGIKHTEGQSMTSSTDQATKYGNIFFHTYLHEEQEIYIKNITETTIPTEQGNKNPLPPVIHCRYQPYADKGTGNKIYLVSNLGTEKFKPPANTHDFLIEGYPLWLMWWGWLDWCRKLRPGFQIESNYVAVMQSPYIWPQLDYYCPIDPTFYNNQGPWGTDIHEITLTQYNHWYPRVGNQEEAINSICMTGPAVPRAENITSWEAHTWYTAYFKWGGCHSPYTQIEDPSGQPTYPVPDKLILRPQIQDPKLQTAENLIYGWDYRRGQISDRAITRISSDLSITDSFRKSRKRTTDPPILQETKIQKLLKEIQQSPTEEEEKNQTIQQQLQQQRLRHQLLKQQLLKLIKKLSKQQQKHQRCLTPIT</sequence>
<proteinExistence type="inferred from homology"/>
<comment type="function">
    <text evidence="6">Self-assembles to form an icosahedral capsid.</text>
</comment>
<accession>A0AAU7STY0</accession>
<keyword evidence="4 6" id="KW-0167">Capsid protein</keyword>
<organism evidence="9">
    <name type="scientific">Hetorquevirus hominid6</name>
    <dbReference type="NCBI Taxonomy" id="3163396"/>
    <lineage>
        <taxon>Viruses</taxon>
        <taxon>Monodnaviria</taxon>
        <taxon>Shotokuvirae</taxon>
        <taxon>Commensaviricota</taxon>
        <taxon>Cardeaviricetes</taxon>
        <taxon>Sanitavirales</taxon>
        <taxon>Anelloviridae</taxon>
        <taxon>Hetorquevirus</taxon>
    </lineage>
</organism>
<evidence type="ECO:0000256" key="8">
    <source>
        <dbReference type="SAM" id="MobiDB-lite"/>
    </source>
</evidence>
<keyword evidence="3 6" id="KW-1140">T=1 icosahedral capsid protein</keyword>
<comment type="subcellular location">
    <subcellularLocation>
        <location evidence="1 6">Virion</location>
    </subcellularLocation>
</comment>
<name>A0AAU7STY0_9VIRU</name>
<evidence type="ECO:0000256" key="2">
    <source>
        <dbReference type="ARBA" id="ARBA00006131"/>
    </source>
</evidence>
<evidence type="ECO:0000313" key="9">
    <source>
        <dbReference type="EMBL" id="XBU06741.1"/>
    </source>
</evidence>
<protein>
    <recommendedName>
        <fullName evidence="6">Capsid protein</fullName>
    </recommendedName>
</protein>
<keyword evidence="7" id="KW-0175">Coiled coil</keyword>
<dbReference type="EMBL" id="PP857194">
    <property type="protein sequence ID" value="XBU06741.1"/>
    <property type="molecule type" value="Genomic_DNA"/>
</dbReference>
<feature type="coiled-coil region" evidence="7">
    <location>
        <begin position="623"/>
        <end position="657"/>
    </location>
</feature>
<reference evidence="9" key="1">
    <citation type="submission" date="2024-05" db="EMBL/GenBank/DDBJ databases">
        <authorList>
            <person name="Laubscher F."/>
            <person name="Chudzinski V."/>
            <person name="Cordey S."/>
            <person name="Hosszu-Fellous K."/>
            <person name="Kaiser L."/>
        </authorList>
    </citation>
    <scope>NUCLEOTIDE SEQUENCE</scope>
    <source>
        <strain evidence="9">1222D4-He6</strain>
    </source>
</reference>